<evidence type="ECO:0000256" key="3">
    <source>
        <dbReference type="ARBA" id="ARBA00023125"/>
    </source>
</evidence>
<dbReference type="Gene3D" id="3.40.190.10">
    <property type="entry name" value="Periplasmic binding protein-like II"/>
    <property type="match status" value="2"/>
</dbReference>
<dbReference type="InterPro" id="IPR050176">
    <property type="entry name" value="LTTR"/>
</dbReference>
<dbReference type="GO" id="GO:0003677">
    <property type="term" value="F:DNA binding"/>
    <property type="evidence" value="ECO:0007669"/>
    <property type="project" value="UniProtKB-KW"/>
</dbReference>
<evidence type="ECO:0000313" key="7">
    <source>
        <dbReference type="Proteomes" id="UP000018211"/>
    </source>
</evidence>
<dbReference type="Proteomes" id="UP000018211">
    <property type="component" value="Unassembled WGS sequence"/>
</dbReference>
<dbReference type="Gene3D" id="1.10.10.10">
    <property type="entry name" value="Winged helix-like DNA-binding domain superfamily/Winged helix DNA-binding domain"/>
    <property type="match status" value="1"/>
</dbReference>
<dbReference type="PROSITE" id="PS50931">
    <property type="entry name" value="HTH_LYSR"/>
    <property type="match status" value="1"/>
</dbReference>
<name>A0AAV2VQW9_9VIBR</name>
<dbReference type="InterPro" id="IPR005119">
    <property type="entry name" value="LysR_subst-bd"/>
</dbReference>
<dbReference type="Pfam" id="PF00126">
    <property type="entry name" value="HTH_1"/>
    <property type="match status" value="1"/>
</dbReference>
<sequence>MDIEALRSFLAFVDTGSFTRAAKQTFKTQSAVSMQMKRLESELGKPLFEKQGRNLNLTKDGQSLALYARQLLQLHDDTLNQIKGQDVETVIRLGCPDDYAESVLPNFVRLLRKEIPSLDLQIVCTPSNRVRMMLDSGRLDIGIVSRPAGSEEGYLLSNDRGVWLIGEDKSLLEQRPIPLVLLQKECQYYASATEGLTKKQIPFKVVASCASAVALTGLIRSGQAIGALAIQNMGEGISILEEDWLPPLPAVDIVLVTSSIARNKFPADLARRLSDKYQTEYS</sequence>
<dbReference type="PANTHER" id="PTHR30579">
    <property type="entry name" value="TRANSCRIPTIONAL REGULATOR"/>
    <property type="match status" value="1"/>
</dbReference>
<accession>A0AAV2VQW9</accession>
<dbReference type="InterPro" id="IPR000847">
    <property type="entry name" value="LysR_HTH_N"/>
</dbReference>
<dbReference type="FunFam" id="1.10.10.10:FF:000001">
    <property type="entry name" value="LysR family transcriptional regulator"/>
    <property type="match status" value="1"/>
</dbReference>
<dbReference type="GO" id="GO:0003700">
    <property type="term" value="F:DNA-binding transcription factor activity"/>
    <property type="evidence" value="ECO:0007669"/>
    <property type="project" value="InterPro"/>
</dbReference>
<dbReference type="InterPro" id="IPR036388">
    <property type="entry name" value="WH-like_DNA-bd_sf"/>
</dbReference>
<proteinExistence type="inferred from homology"/>
<comment type="similarity">
    <text evidence="1">Belongs to the LysR transcriptional regulatory family.</text>
</comment>
<comment type="caution">
    <text evidence="6">The sequence shown here is derived from an EMBL/GenBank/DDBJ whole genome shotgun (WGS) entry which is preliminary data.</text>
</comment>
<reference evidence="6 7" key="1">
    <citation type="journal article" date="2013" name="ISME J.">
        <title>Comparative genomics of pathogenic lineages of Vibrio nigripulchritudo identifies virulence-associated traits.</title>
        <authorList>
            <person name="Goudenege D."/>
            <person name="Labreuche Y."/>
            <person name="Krin E."/>
            <person name="Ansquer D."/>
            <person name="Mangenot S."/>
            <person name="Calteau A."/>
            <person name="Medigue C."/>
            <person name="Mazel D."/>
            <person name="Polz M.F."/>
            <person name="Le Roux F."/>
        </authorList>
    </citation>
    <scope>NUCLEOTIDE SEQUENCE [LARGE SCALE GENOMIC DNA]</scope>
    <source>
        <strain evidence="6 7">SOn1</strain>
    </source>
</reference>
<keyword evidence="4" id="KW-0804">Transcription</keyword>
<dbReference type="EMBL" id="CAOF01000112">
    <property type="protein sequence ID" value="CCO47097.1"/>
    <property type="molecule type" value="Genomic_DNA"/>
</dbReference>
<organism evidence="6 7">
    <name type="scientific">Vibrio nigripulchritudo SOn1</name>
    <dbReference type="NCBI Taxonomy" id="1238450"/>
    <lineage>
        <taxon>Bacteria</taxon>
        <taxon>Pseudomonadati</taxon>
        <taxon>Pseudomonadota</taxon>
        <taxon>Gammaproteobacteria</taxon>
        <taxon>Vibrionales</taxon>
        <taxon>Vibrionaceae</taxon>
        <taxon>Vibrio</taxon>
    </lineage>
</organism>
<dbReference type="SUPFAM" id="SSF53850">
    <property type="entry name" value="Periplasmic binding protein-like II"/>
    <property type="match status" value="1"/>
</dbReference>
<evidence type="ECO:0000256" key="1">
    <source>
        <dbReference type="ARBA" id="ARBA00009437"/>
    </source>
</evidence>
<dbReference type="Pfam" id="PF03466">
    <property type="entry name" value="LysR_substrate"/>
    <property type="match status" value="1"/>
</dbReference>
<keyword evidence="2" id="KW-0805">Transcription regulation</keyword>
<keyword evidence="3" id="KW-0238">DNA-binding</keyword>
<dbReference type="SUPFAM" id="SSF46785">
    <property type="entry name" value="Winged helix' DNA-binding domain"/>
    <property type="match status" value="1"/>
</dbReference>
<dbReference type="PRINTS" id="PR00039">
    <property type="entry name" value="HTHLYSR"/>
</dbReference>
<protein>
    <submittedName>
        <fullName evidence="6">Transcriptional regulator, LysR family</fullName>
    </submittedName>
</protein>
<evidence type="ECO:0000256" key="2">
    <source>
        <dbReference type="ARBA" id="ARBA00023015"/>
    </source>
</evidence>
<dbReference type="AlphaFoldDB" id="A0AAV2VQW9"/>
<evidence type="ECO:0000256" key="4">
    <source>
        <dbReference type="ARBA" id="ARBA00023163"/>
    </source>
</evidence>
<evidence type="ECO:0000259" key="5">
    <source>
        <dbReference type="PROSITE" id="PS50931"/>
    </source>
</evidence>
<dbReference type="PANTHER" id="PTHR30579:SF7">
    <property type="entry name" value="HTH-TYPE TRANSCRIPTIONAL REGULATOR LRHA-RELATED"/>
    <property type="match status" value="1"/>
</dbReference>
<gene>
    <name evidence="6" type="ORF">VIBNISOn1_220016</name>
</gene>
<dbReference type="InterPro" id="IPR036390">
    <property type="entry name" value="WH_DNA-bd_sf"/>
</dbReference>
<dbReference type="RefSeq" id="WP_022612020.1">
    <property type="nucleotide sequence ID" value="NZ_LK391965.1"/>
</dbReference>
<evidence type="ECO:0000313" key="6">
    <source>
        <dbReference type="EMBL" id="CCO47097.1"/>
    </source>
</evidence>
<feature type="domain" description="HTH lysR-type" evidence="5">
    <location>
        <begin position="1"/>
        <end position="58"/>
    </location>
</feature>